<organism evidence="3">
    <name type="scientific">Anopheles marajoara</name>
    <dbReference type="NCBI Taxonomy" id="58244"/>
    <lineage>
        <taxon>Eukaryota</taxon>
        <taxon>Metazoa</taxon>
        <taxon>Ecdysozoa</taxon>
        <taxon>Arthropoda</taxon>
        <taxon>Hexapoda</taxon>
        <taxon>Insecta</taxon>
        <taxon>Pterygota</taxon>
        <taxon>Neoptera</taxon>
        <taxon>Endopterygota</taxon>
        <taxon>Diptera</taxon>
        <taxon>Nematocera</taxon>
        <taxon>Culicoidea</taxon>
        <taxon>Culicidae</taxon>
        <taxon>Anophelinae</taxon>
        <taxon>Anopheles</taxon>
    </lineage>
</organism>
<feature type="region of interest" description="Disordered" evidence="1">
    <location>
        <begin position="23"/>
        <end position="82"/>
    </location>
</feature>
<feature type="signal peptide" evidence="2">
    <location>
        <begin position="1"/>
        <end position="17"/>
    </location>
</feature>
<name>A0A2M4C448_9DIPT</name>
<dbReference type="AlphaFoldDB" id="A0A2M4C448"/>
<keyword evidence="2" id="KW-0732">Signal</keyword>
<protein>
    <submittedName>
        <fullName evidence="3">Putative secreted protein</fullName>
    </submittedName>
</protein>
<reference evidence="3" key="1">
    <citation type="submission" date="2018-01" db="EMBL/GenBank/DDBJ databases">
        <title>An insight into the sialome of Amazonian anophelines.</title>
        <authorList>
            <person name="Ribeiro J.M."/>
            <person name="Scarpassa V."/>
            <person name="Calvo E."/>
        </authorList>
    </citation>
    <scope>NUCLEOTIDE SEQUENCE</scope>
    <source>
        <tissue evidence="3">Salivary glands</tissue>
    </source>
</reference>
<accession>A0A2M4C448</accession>
<proteinExistence type="predicted"/>
<feature type="compositionally biased region" description="Acidic residues" evidence="1">
    <location>
        <begin position="50"/>
        <end position="75"/>
    </location>
</feature>
<evidence type="ECO:0000256" key="2">
    <source>
        <dbReference type="SAM" id="SignalP"/>
    </source>
</evidence>
<evidence type="ECO:0000313" key="3">
    <source>
        <dbReference type="EMBL" id="MBW60092.1"/>
    </source>
</evidence>
<evidence type="ECO:0000256" key="1">
    <source>
        <dbReference type="SAM" id="MobiDB-lite"/>
    </source>
</evidence>
<feature type="chain" id="PRO_5014844012" evidence="2">
    <location>
        <begin position="18"/>
        <end position="109"/>
    </location>
</feature>
<dbReference type="EMBL" id="GGFJ01010951">
    <property type="protein sequence ID" value="MBW60092.1"/>
    <property type="molecule type" value="Transcribed_RNA"/>
</dbReference>
<sequence>MKLQILALVVCVAFVVGSEVDSGAPESITDLVQPDQAEVDNAEPAVEDPQPLEEAPEDAPDAEEEELPDQPDQEPDASVLERRIIPAVFRPPWRRRPWTLRPRILPRVL</sequence>